<dbReference type="Pfam" id="PF04082">
    <property type="entry name" value="Fungal_trans"/>
    <property type="match status" value="1"/>
</dbReference>
<dbReference type="GO" id="GO:0006351">
    <property type="term" value="P:DNA-templated transcription"/>
    <property type="evidence" value="ECO:0007669"/>
    <property type="project" value="InterPro"/>
</dbReference>
<dbReference type="InterPro" id="IPR007219">
    <property type="entry name" value="XnlR_reg_dom"/>
</dbReference>
<keyword evidence="11" id="KW-1185">Reference proteome</keyword>
<name>C5MA57_CANTT</name>
<sequence>MTSHLSQQQQQQQQQEPLSTLHTYFYGNRMSTSETKKRRSDVGISRPRKQLSCQRCRLRKVKCSYEVPCANCVKDGVECVQPVDMRSRRPKASHVMKLETRVSSLVGFINTLKSCNSMEEKNKLVAELNLDQFLKEADEATSTLQVPPPPSQQQQQQQSGGAPTAGSTTYTNEDDAGAPHSSAIYGPTSIYDDAILHNNAGSSSKHRDNSVDIIVQMSQDPDILRCLHLFFTWQYPDHNMFIFREAFLIDFFAPKSNSLYCSKILVLSICALGARMSDDRRIYNKSKEFYQQSKNLLLATLSKPSITSLQSYMLLAFYDICNGHNSSGWMLSGSAIRMGFDLGFQLNPELWFVKSKGDVGDVAIRSRVYWGCYMADHFISLLLGRPSILKLSDASIPETSDLPDLSWIDDYTYAGYLKLKGRHQTTAVTSYISDPLNQIINLINISDNMLNDIFTKSDDLGGDHQGNDDTDLNLNSRWEKLFQYNRQIVSWKKSLPKDLQWDRESLSKTGENPTYSGIRYYYYILLLCLNRPFVGIENDNKGTGEDELSPLSVCLEAIDDLYESINRFQREHGYRVCSIFIVYSSILSISILLLTNSRIQLVSEQRDRLHFFMGVLHGCSKTWKLAERSYNLVKEKIQQVSVKDERQENNNNDNISSSNNNNNSNNKTIDAPTPLSSVGSTSDTQQQQNMMFDDNIDFLGGPPVLMTADLFNEDWEALFPDYVFNSKS</sequence>
<dbReference type="SMART" id="SM00066">
    <property type="entry name" value="GAL4"/>
    <property type="match status" value="1"/>
</dbReference>
<dbReference type="GeneID" id="8301658"/>
<evidence type="ECO:0000256" key="1">
    <source>
        <dbReference type="ARBA" id="ARBA00004123"/>
    </source>
</evidence>
<organism evidence="10 11">
    <name type="scientific">Candida tropicalis (strain ATCC MYA-3404 / T1)</name>
    <name type="common">Yeast</name>
    <dbReference type="NCBI Taxonomy" id="294747"/>
    <lineage>
        <taxon>Eukaryota</taxon>
        <taxon>Fungi</taxon>
        <taxon>Dikarya</taxon>
        <taxon>Ascomycota</taxon>
        <taxon>Saccharomycotina</taxon>
        <taxon>Pichiomycetes</taxon>
        <taxon>Debaryomycetaceae</taxon>
        <taxon>Candida/Lodderomyces clade</taxon>
        <taxon>Candida</taxon>
    </lineage>
</organism>
<keyword evidence="6" id="KW-0804">Transcription</keyword>
<dbReference type="AlphaFoldDB" id="C5MA57"/>
<evidence type="ECO:0000259" key="9">
    <source>
        <dbReference type="PROSITE" id="PS50048"/>
    </source>
</evidence>
<evidence type="ECO:0000313" key="10">
    <source>
        <dbReference type="EMBL" id="EER33551.1"/>
    </source>
</evidence>
<dbReference type="InterPro" id="IPR051615">
    <property type="entry name" value="Transcr_Regulatory_Elem"/>
</dbReference>
<evidence type="ECO:0000256" key="8">
    <source>
        <dbReference type="SAM" id="MobiDB-lite"/>
    </source>
</evidence>
<evidence type="ECO:0000256" key="3">
    <source>
        <dbReference type="ARBA" id="ARBA00022833"/>
    </source>
</evidence>
<dbReference type="GO" id="GO:0005634">
    <property type="term" value="C:nucleus"/>
    <property type="evidence" value="ECO:0007669"/>
    <property type="project" value="UniProtKB-SubCell"/>
</dbReference>
<dbReference type="InterPro" id="IPR036864">
    <property type="entry name" value="Zn2-C6_fun-type_DNA-bd_sf"/>
</dbReference>
<dbReference type="PANTHER" id="PTHR31313">
    <property type="entry name" value="TY1 ENHANCER ACTIVATOR"/>
    <property type="match status" value="1"/>
</dbReference>
<dbReference type="OrthoDB" id="2428527at2759"/>
<dbReference type="SUPFAM" id="SSF57701">
    <property type="entry name" value="Zn2/Cys6 DNA-binding domain"/>
    <property type="match status" value="1"/>
</dbReference>
<accession>C5MA57</accession>
<dbReference type="GO" id="GO:0003677">
    <property type="term" value="F:DNA binding"/>
    <property type="evidence" value="ECO:0007669"/>
    <property type="project" value="UniProtKB-KW"/>
</dbReference>
<keyword evidence="2" id="KW-0479">Metal-binding</keyword>
<gene>
    <name evidence="10" type="ORF">CTRG_02369</name>
</gene>
<dbReference type="Proteomes" id="UP000002037">
    <property type="component" value="Unassembled WGS sequence"/>
</dbReference>
<dbReference type="CDD" id="cd12148">
    <property type="entry name" value="fungal_TF_MHR"/>
    <property type="match status" value="1"/>
</dbReference>
<dbReference type="PANTHER" id="PTHR31313:SF81">
    <property type="entry name" value="TY1 ENHANCER ACTIVATOR"/>
    <property type="match status" value="1"/>
</dbReference>
<dbReference type="InterPro" id="IPR001138">
    <property type="entry name" value="Zn2Cys6_DnaBD"/>
</dbReference>
<dbReference type="PROSITE" id="PS00463">
    <property type="entry name" value="ZN2_CY6_FUNGAL_1"/>
    <property type="match status" value="1"/>
</dbReference>
<dbReference type="PROSITE" id="PS50048">
    <property type="entry name" value="ZN2_CY6_FUNGAL_2"/>
    <property type="match status" value="1"/>
</dbReference>
<evidence type="ECO:0000256" key="6">
    <source>
        <dbReference type="ARBA" id="ARBA00023163"/>
    </source>
</evidence>
<dbReference type="KEGG" id="ctp:CTRG_02369"/>
<evidence type="ECO:0000256" key="5">
    <source>
        <dbReference type="ARBA" id="ARBA00023125"/>
    </source>
</evidence>
<comment type="subcellular location">
    <subcellularLocation>
        <location evidence="1">Nucleus</location>
    </subcellularLocation>
</comment>
<feature type="compositionally biased region" description="Low complexity" evidence="8">
    <location>
        <begin position="649"/>
        <end position="666"/>
    </location>
</feature>
<dbReference type="Pfam" id="PF00172">
    <property type="entry name" value="Zn_clus"/>
    <property type="match status" value="1"/>
</dbReference>
<dbReference type="VEuPathDB" id="FungiDB:CTRG_02369"/>
<evidence type="ECO:0000313" key="11">
    <source>
        <dbReference type="Proteomes" id="UP000002037"/>
    </source>
</evidence>
<reference evidence="10 11" key="1">
    <citation type="journal article" date="2009" name="Nature">
        <title>Evolution of pathogenicity and sexual reproduction in eight Candida genomes.</title>
        <authorList>
            <person name="Butler G."/>
            <person name="Rasmussen M.D."/>
            <person name="Lin M.F."/>
            <person name="Santos M.A."/>
            <person name="Sakthikumar S."/>
            <person name="Munro C.A."/>
            <person name="Rheinbay E."/>
            <person name="Grabherr M."/>
            <person name="Forche A."/>
            <person name="Reedy J.L."/>
            <person name="Agrafioti I."/>
            <person name="Arnaud M.B."/>
            <person name="Bates S."/>
            <person name="Brown A.J."/>
            <person name="Brunke S."/>
            <person name="Costanzo M.C."/>
            <person name="Fitzpatrick D.A."/>
            <person name="de Groot P.W."/>
            <person name="Harris D."/>
            <person name="Hoyer L.L."/>
            <person name="Hube B."/>
            <person name="Klis F.M."/>
            <person name="Kodira C."/>
            <person name="Lennard N."/>
            <person name="Logue M.E."/>
            <person name="Martin R."/>
            <person name="Neiman A.M."/>
            <person name="Nikolaou E."/>
            <person name="Quail M.A."/>
            <person name="Quinn J."/>
            <person name="Santos M.C."/>
            <person name="Schmitzberger F.F."/>
            <person name="Sherlock G."/>
            <person name="Shah P."/>
            <person name="Silverstein K.A."/>
            <person name="Skrzypek M.S."/>
            <person name="Soll D."/>
            <person name="Staggs R."/>
            <person name="Stansfield I."/>
            <person name="Stumpf M.P."/>
            <person name="Sudbery P.E."/>
            <person name="Srikantha T."/>
            <person name="Zeng Q."/>
            <person name="Berman J."/>
            <person name="Berriman M."/>
            <person name="Heitman J."/>
            <person name="Gow N.A."/>
            <person name="Lorenz M.C."/>
            <person name="Birren B.W."/>
            <person name="Kellis M."/>
            <person name="Cuomo C.A."/>
        </authorList>
    </citation>
    <scope>NUCLEOTIDE SEQUENCE [LARGE SCALE GENOMIC DNA]</scope>
    <source>
        <strain evidence="11">ATCC MYA-3404 / T1</strain>
    </source>
</reference>
<dbReference type="STRING" id="294747.C5MA57"/>
<feature type="region of interest" description="Disordered" evidence="8">
    <location>
        <begin position="641"/>
        <end position="685"/>
    </location>
</feature>
<proteinExistence type="predicted"/>
<feature type="domain" description="Zn(2)-C6 fungal-type" evidence="9">
    <location>
        <begin position="52"/>
        <end position="81"/>
    </location>
</feature>
<evidence type="ECO:0000256" key="4">
    <source>
        <dbReference type="ARBA" id="ARBA00023015"/>
    </source>
</evidence>
<protein>
    <recommendedName>
        <fullName evidence="9">Zn(2)-C6 fungal-type domain-containing protein</fullName>
    </recommendedName>
</protein>
<dbReference type="SMART" id="SM00906">
    <property type="entry name" value="Fungal_trans"/>
    <property type="match status" value="1"/>
</dbReference>
<feature type="region of interest" description="Disordered" evidence="8">
    <location>
        <begin position="140"/>
        <end position="182"/>
    </location>
</feature>
<dbReference type="CDD" id="cd00067">
    <property type="entry name" value="GAL4"/>
    <property type="match status" value="1"/>
</dbReference>
<dbReference type="GO" id="GO:0008270">
    <property type="term" value="F:zinc ion binding"/>
    <property type="evidence" value="ECO:0007669"/>
    <property type="project" value="InterPro"/>
</dbReference>
<evidence type="ECO:0000256" key="7">
    <source>
        <dbReference type="ARBA" id="ARBA00023242"/>
    </source>
</evidence>
<keyword evidence="5" id="KW-0238">DNA-binding</keyword>
<dbReference type="HOGENOM" id="CLU_015811_1_0_1"/>
<dbReference type="RefSeq" id="XP_002548072.1">
    <property type="nucleotide sequence ID" value="XM_002548026.1"/>
</dbReference>
<keyword evidence="7" id="KW-0539">Nucleus</keyword>
<dbReference type="eggNOG" id="ENOG502QTSE">
    <property type="taxonomic scope" value="Eukaryota"/>
</dbReference>
<keyword evidence="4" id="KW-0805">Transcription regulation</keyword>
<keyword evidence="3" id="KW-0862">Zinc</keyword>
<dbReference type="GO" id="GO:0000981">
    <property type="term" value="F:DNA-binding transcription factor activity, RNA polymerase II-specific"/>
    <property type="evidence" value="ECO:0007669"/>
    <property type="project" value="InterPro"/>
</dbReference>
<dbReference type="EMBL" id="GG692397">
    <property type="protein sequence ID" value="EER33551.1"/>
    <property type="molecule type" value="Genomic_DNA"/>
</dbReference>
<feature type="compositionally biased region" description="Polar residues" evidence="8">
    <location>
        <begin position="674"/>
        <end position="685"/>
    </location>
</feature>
<evidence type="ECO:0000256" key="2">
    <source>
        <dbReference type="ARBA" id="ARBA00022723"/>
    </source>
</evidence>
<dbReference type="Gene3D" id="4.10.240.10">
    <property type="entry name" value="Zn(2)-C6 fungal-type DNA-binding domain"/>
    <property type="match status" value="1"/>
</dbReference>